<protein>
    <submittedName>
        <fullName evidence="2">Uncharacterized protein</fullName>
    </submittedName>
</protein>
<dbReference type="Gramene" id="OIT19140">
    <property type="protein sequence ID" value="OIT19140"/>
    <property type="gene ID" value="A4A49_54796"/>
</dbReference>
<feature type="compositionally biased region" description="Polar residues" evidence="1">
    <location>
        <begin position="105"/>
        <end position="126"/>
    </location>
</feature>
<dbReference type="SMR" id="A0A1J6JRH2"/>
<accession>A0A1J6JRH2</accession>
<sequence length="126" mass="14360">MENKKSAGCQKIPMIPSVELSENAQVIADHARNNINQSINILKEYDKREKAAIEQMLLLDQINATRKIGWWESIDKLNEDEVATYEAWLNDTVFKLKSRLEQLENEASSSSQTPPENANNTPSTRE</sequence>
<comment type="caution">
    <text evidence="2">The sequence shown here is derived from an EMBL/GenBank/DDBJ whole genome shotgun (WGS) entry which is preliminary data.</text>
</comment>
<keyword evidence="3" id="KW-1185">Reference proteome</keyword>
<evidence type="ECO:0000256" key="1">
    <source>
        <dbReference type="SAM" id="MobiDB-lite"/>
    </source>
</evidence>
<dbReference type="EMBL" id="MJEQ01009876">
    <property type="protein sequence ID" value="OIT19140.1"/>
    <property type="molecule type" value="Genomic_DNA"/>
</dbReference>
<name>A0A1J6JRH2_NICAT</name>
<dbReference type="OMA" id="STMRYES"/>
<dbReference type="Proteomes" id="UP000187609">
    <property type="component" value="Unassembled WGS sequence"/>
</dbReference>
<dbReference type="AlphaFoldDB" id="A0A1J6JRH2"/>
<evidence type="ECO:0000313" key="3">
    <source>
        <dbReference type="Proteomes" id="UP000187609"/>
    </source>
</evidence>
<gene>
    <name evidence="2" type="ORF">A4A49_54796</name>
</gene>
<evidence type="ECO:0000313" key="2">
    <source>
        <dbReference type="EMBL" id="OIT19140.1"/>
    </source>
</evidence>
<feature type="region of interest" description="Disordered" evidence="1">
    <location>
        <begin position="102"/>
        <end position="126"/>
    </location>
</feature>
<proteinExistence type="predicted"/>
<reference evidence="2" key="1">
    <citation type="submission" date="2016-11" db="EMBL/GenBank/DDBJ databases">
        <title>The genome of Nicotiana attenuata.</title>
        <authorList>
            <person name="Xu S."/>
            <person name="Brockmoeller T."/>
            <person name="Gaquerel E."/>
            <person name="Navarro A."/>
            <person name="Kuhl H."/>
            <person name="Gase K."/>
            <person name="Ling Z."/>
            <person name="Zhou W."/>
            <person name="Kreitzer C."/>
            <person name="Stanke M."/>
            <person name="Tang H."/>
            <person name="Lyons E."/>
            <person name="Pandey P."/>
            <person name="Pandey S.P."/>
            <person name="Timmermann B."/>
            <person name="Baldwin I.T."/>
        </authorList>
    </citation>
    <scope>NUCLEOTIDE SEQUENCE [LARGE SCALE GENOMIC DNA]</scope>
    <source>
        <strain evidence="2">UT</strain>
    </source>
</reference>
<organism evidence="2 3">
    <name type="scientific">Nicotiana attenuata</name>
    <name type="common">Coyote tobacco</name>
    <dbReference type="NCBI Taxonomy" id="49451"/>
    <lineage>
        <taxon>Eukaryota</taxon>
        <taxon>Viridiplantae</taxon>
        <taxon>Streptophyta</taxon>
        <taxon>Embryophyta</taxon>
        <taxon>Tracheophyta</taxon>
        <taxon>Spermatophyta</taxon>
        <taxon>Magnoliopsida</taxon>
        <taxon>eudicotyledons</taxon>
        <taxon>Gunneridae</taxon>
        <taxon>Pentapetalae</taxon>
        <taxon>asterids</taxon>
        <taxon>lamiids</taxon>
        <taxon>Solanales</taxon>
        <taxon>Solanaceae</taxon>
        <taxon>Nicotianoideae</taxon>
        <taxon>Nicotianeae</taxon>
        <taxon>Nicotiana</taxon>
    </lineage>
</organism>